<evidence type="ECO:0000256" key="1">
    <source>
        <dbReference type="ARBA" id="ARBA00004141"/>
    </source>
</evidence>
<comment type="caution">
    <text evidence="10">The sequence shown here is derived from an EMBL/GenBank/DDBJ whole genome shotgun (WGS) entry which is preliminary data.</text>
</comment>
<feature type="domain" description="G-protein coupled receptors family 1 profile" evidence="9">
    <location>
        <begin position="32"/>
        <end position="278"/>
    </location>
</feature>
<keyword evidence="2 8" id="KW-0812">Transmembrane</keyword>
<keyword evidence="3 8" id="KW-1133">Transmembrane helix</keyword>
<dbReference type="SUPFAM" id="SSF81321">
    <property type="entry name" value="Family A G protein-coupled receptor-like"/>
    <property type="match status" value="1"/>
</dbReference>
<dbReference type="Gene3D" id="1.20.1070.10">
    <property type="entry name" value="Rhodopsin 7-helix transmembrane proteins"/>
    <property type="match status" value="1"/>
</dbReference>
<feature type="transmembrane region" description="Helical" evidence="8">
    <location>
        <begin position="20"/>
        <end position="40"/>
    </location>
</feature>
<evidence type="ECO:0000313" key="11">
    <source>
        <dbReference type="Proteomes" id="UP000663832"/>
    </source>
</evidence>
<dbReference type="GO" id="GO:0004930">
    <property type="term" value="F:G protein-coupled receptor activity"/>
    <property type="evidence" value="ECO:0007669"/>
    <property type="project" value="UniProtKB-KW"/>
</dbReference>
<evidence type="ECO:0000259" key="9">
    <source>
        <dbReference type="PROSITE" id="PS50262"/>
    </source>
</evidence>
<dbReference type="GO" id="GO:0005886">
    <property type="term" value="C:plasma membrane"/>
    <property type="evidence" value="ECO:0007669"/>
    <property type="project" value="TreeGrafter"/>
</dbReference>
<keyword evidence="7" id="KW-0807">Transducer</keyword>
<dbReference type="PANTHER" id="PTHR24243:SF230">
    <property type="entry name" value="G-PROTEIN COUPLED RECEPTORS FAMILY 1 PROFILE DOMAIN-CONTAINING PROTEIN"/>
    <property type="match status" value="1"/>
</dbReference>
<evidence type="ECO:0000313" key="10">
    <source>
        <dbReference type="EMBL" id="CAF1257358.1"/>
    </source>
</evidence>
<dbReference type="AlphaFoldDB" id="A0A815AHC5"/>
<name>A0A815AHC5_9BILA</name>
<keyword evidence="5 8" id="KW-0472">Membrane</keyword>
<feature type="transmembrane region" description="Helical" evidence="8">
    <location>
        <begin position="171"/>
        <end position="196"/>
    </location>
</feature>
<dbReference type="EMBL" id="CAJNOM010000228">
    <property type="protein sequence ID" value="CAF1257358.1"/>
    <property type="molecule type" value="Genomic_DNA"/>
</dbReference>
<dbReference type="InterPro" id="IPR017452">
    <property type="entry name" value="GPCR_Rhodpsn_7TM"/>
</dbReference>
<reference evidence="10" key="1">
    <citation type="submission" date="2021-02" db="EMBL/GenBank/DDBJ databases">
        <authorList>
            <person name="Nowell W R."/>
        </authorList>
    </citation>
    <scope>NUCLEOTIDE SEQUENCE</scope>
</reference>
<sequence length="335" mass="38617">MLSPSTIDSINFLAKQINIYFGLFILILGIIGGLINIIIFTTLKTFRKTSCAFYLMMASIFNVGELISGAFTTILNIGFDINPTELSYLCKIRMFLVQWFGLLSVTSMCLASIDQFLLVKYQYLTSLKLASSFITIACLIWSIHGVFFVLFCNSIDGVCSITNTTFDMYITYFHFPILLGFLPLTIMILCSFPAFINARKLASRQINIIRLSCDRQLTAMTLSQIAFIVITTIPFITTYIFLLNMNSTDKEYNARMYLVHTITTYVYYTTYANSFYIYCFVSKRFRKQFIYVLINVHLQRYNQQRNRLNNNQVQPTKVGTSIEQIPKKNDDITLY</sequence>
<evidence type="ECO:0000256" key="5">
    <source>
        <dbReference type="ARBA" id="ARBA00023136"/>
    </source>
</evidence>
<keyword evidence="4" id="KW-0297">G-protein coupled receptor</keyword>
<dbReference type="PROSITE" id="PS50262">
    <property type="entry name" value="G_PROTEIN_RECEP_F1_2"/>
    <property type="match status" value="1"/>
</dbReference>
<evidence type="ECO:0000256" key="4">
    <source>
        <dbReference type="ARBA" id="ARBA00023040"/>
    </source>
</evidence>
<comment type="subcellular location">
    <subcellularLocation>
        <location evidence="1">Membrane</location>
        <topology evidence="1">Multi-pass membrane protein</topology>
    </subcellularLocation>
</comment>
<evidence type="ECO:0000256" key="3">
    <source>
        <dbReference type="ARBA" id="ARBA00022989"/>
    </source>
</evidence>
<evidence type="ECO:0000256" key="2">
    <source>
        <dbReference type="ARBA" id="ARBA00022692"/>
    </source>
</evidence>
<keyword evidence="6" id="KW-0675">Receptor</keyword>
<dbReference type="OrthoDB" id="10103227at2759"/>
<keyword evidence="11" id="KW-1185">Reference proteome</keyword>
<dbReference type="PANTHER" id="PTHR24243">
    <property type="entry name" value="G-PROTEIN COUPLED RECEPTOR"/>
    <property type="match status" value="1"/>
</dbReference>
<protein>
    <recommendedName>
        <fullName evidence="9">G-protein coupled receptors family 1 profile domain-containing protein</fullName>
    </recommendedName>
</protein>
<dbReference type="Proteomes" id="UP000663832">
    <property type="component" value="Unassembled WGS sequence"/>
</dbReference>
<proteinExistence type="predicted"/>
<feature type="transmembrane region" description="Helical" evidence="8">
    <location>
        <begin position="52"/>
        <end position="75"/>
    </location>
</feature>
<feature type="transmembrane region" description="Helical" evidence="8">
    <location>
        <begin position="217"/>
        <end position="242"/>
    </location>
</feature>
<feature type="transmembrane region" description="Helical" evidence="8">
    <location>
        <begin position="129"/>
        <end position="151"/>
    </location>
</feature>
<feature type="transmembrane region" description="Helical" evidence="8">
    <location>
        <begin position="262"/>
        <end position="281"/>
    </location>
</feature>
<gene>
    <name evidence="10" type="ORF">QVE165_LOCUS28852</name>
</gene>
<evidence type="ECO:0000256" key="7">
    <source>
        <dbReference type="ARBA" id="ARBA00023224"/>
    </source>
</evidence>
<organism evidence="10 11">
    <name type="scientific">Adineta steineri</name>
    <dbReference type="NCBI Taxonomy" id="433720"/>
    <lineage>
        <taxon>Eukaryota</taxon>
        <taxon>Metazoa</taxon>
        <taxon>Spiralia</taxon>
        <taxon>Gnathifera</taxon>
        <taxon>Rotifera</taxon>
        <taxon>Eurotatoria</taxon>
        <taxon>Bdelloidea</taxon>
        <taxon>Adinetida</taxon>
        <taxon>Adinetidae</taxon>
        <taxon>Adineta</taxon>
    </lineage>
</organism>
<evidence type="ECO:0000256" key="6">
    <source>
        <dbReference type="ARBA" id="ARBA00023170"/>
    </source>
</evidence>
<accession>A0A815AHC5</accession>
<evidence type="ECO:0000256" key="8">
    <source>
        <dbReference type="SAM" id="Phobius"/>
    </source>
</evidence>
<feature type="transmembrane region" description="Helical" evidence="8">
    <location>
        <begin position="95"/>
        <end position="117"/>
    </location>
</feature>